<feature type="domain" description="N-acetyltransferase" evidence="1">
    <location>
        <begin position="9"/>
        <end position="170"/>
    </location>
</feature>
<dbReference type="Gene3D" id="3.40.630.30">
    <property type="match status" value="1"/>
</dbReference>
<protein>
    <submittedName>
        <fullName evidence="2">Protein N-acetyltransferase, RimJ/RimL family</fullName>
    </submittedName>
</protein>
<accession>A0A1M6DND9</accession>
<dbReference type="PANTHER" id="PTHR43792:SF1">
    <property type="entry name" value="N-ACETYLTRANSFERASE DOMAIN-CONTAINING PROTEIN"/>
    <property type="match status" value="1"/>
</dbReference>
<keyword evidence="2" id="KW-0808">Transferase</keyword>
<dbReference type="AlphaFoldDB" id="A0A1M6DND9"/>
<dbReference type="OrthoDB" id="9798081at2"/>
<dbReference type="RefSeq" id="WP_019386799.1">
    <property type="nucleotide sequence ID" value="NZ_ALIH01000003.1"/>
</dbReference>
<proteinExistence type="predicted"/>
<dbReference type="GO" id="GO:0016747">
    <property type="term" value="F:acyltransferase activity, transferring groups other than amino-acyl groups"/>
    <property type="evidence" value="ECO:0007669"/>
    <property type="project" value="InterPro"/>
</dbReference>
<gene>
    <name evidence="2" type="ORF">SAMN05216261_1658</name>
</gene>
<dbReference type="PROSITE" id="PS51186">
    <property type="entry name" value="GNAT"/>
    <property type="match status" value="1"/>
</dbReference>
<dbReference type="eggNOG" id="COG1670">
    <property type="taxonomic scope" value="Bacteria"/>
</dbReference>
<evidence type="ECO:0000313" key="2">
    <source>
        <dbReference type="EMBL" id="SHI74711.1"/>
    </source>
</evidence>
<evidence type="ECO:0000259" key="1">
    <source>
        <dbReference type="PROSITE" id="PS51186"/>
    </source>
</evidence>
<dbReference type="STRING" id="1178825.SAMN05216261_1658"/>
<dbReference type="InterPro" id="IPR051531">
    <property type="entry name" value="N-acetyltransferase"/>
</dbReference>
<dbReference type="EMBL" id="FQYK01000003">
    <property type="protein sequence ID" value="SHI74711.1"/>
    <property type="molecule type" value="Genomic_DNA"/>
</dbReference>
<dbReference type="InterPro" id="IPR016181">
    <property type="entry name" value="Acyl_CoA_acyltransferase"/>
</dbReference>
<dbReference type="Pfam" id="PF13302">
    <property type="entry name" value="Acetyltransf_3"/>
    <property type="match status" value="1"/>
</dbReference>
<dbReference type="Proteomes" id="UP000184396">
    <property type="component" value="Unassembled WGS sequence"/>
</dbReference>
<reference evidence="2 3" key="1">
    <citation type="submission" date="2016-11" db="EMBL/GenBank/DDBJ databases">
        <authorList>
            <person name="Jaros S."/>
            <person name="Januszkiewicz K."/>
            <person name="Wedrychowicz H."/>
        </authorList>
    </citation>
    <scope>NUCLEOTIDE SEQUENCE [LARGE SCALE GENOMIC DNA]</scope>
    <source>
        <strain evidence="2 3">CGMCC 1.12213</strain>
    </source>
</reference>
<sequence length="170" mass="19498">MNIATTERLLIKKFNLEDAAFLKDLVNTPNFLKFIGNRNVNTLEDAKAYIKKTHFKSYDAHGFGFYKLILKETNLPIGTCGLVKRDELDDVDIGFAFLEDYERKGYGFEASKAIIKLAKEQFNLNKLLAITVPYNTGSIKLLEKLGFTFEKKIKPFEDDEELLLFAKTLK</sequence>
<organism evidence="2 3">
    <name type="scientific">Algibacter luteus</name>
    <dbReference type="NCBI Taxonomy" id="1178825"/>
    <lineage>
        <taxon>Bacteria</taxon>
        <taxon>Pseudomonadati</taxon>
        <taxon>Bacteroidota</taxon>
        <taxon>Flavobacteriia</taxon>
        <taxon>Flavobacteriales</taxon>
        <taxon>Flavobacteriaceae</taxon>
        <taxon>Algibacter</taxon>
    </lineage>
</organism>
<dbReference type="PANTHER" id="PTHR43792">
    <property type="entry name" value="GNAT FAMILY, PUTATIVE (AFU_ORTHOLOGUE AFUA_3G00765)-RELATED-RELATED"/>
    <property type="match status" value="1"/>
</dbReference>
<keyword evidence="3" id="KW-1185">Reference proteome</keyword>
<name>A0A1M6DND9_9FLAO</name>
<evidence type="ECO:0000313" key="3">
    <source>
        <dbReference type="Proteomes" id="UP000184396"/>
    </source>
</evidence>
<dbReference type="InterPro" id="IPR000182">
    <property type="entry name" value="GNAT_dom"/>
</dbReference>
<dbReference type="SUPFAM" id="SSF55729">
    <property type="entry name" value="Acyl-CoA N-acyltransferases (Nat)"/>
    <property type="match status" value="1"/>
</dbReference>